<gene>
    <name evidence="1" type="ORF">S03H2_30226</name>
</gene>
<dbReference type="AlphaFoldDB" id="X1HL96"/>
<reference evidence="1" key="1">
    <citation type="journal article" date="2014" name="Front. Microbiol.">
        <title>High frequency of phylogenetically diverse reductive dehalogenase-homologous genes in deep subseafloor sedimentary metagenomes.</title>
        <authorList>
            <person name="Kawai M."/>
            <person name="Futagami T."/>
            <person name="Toyoda A."/>
            <person name="Takaki Y."/>
            <person name="Nishi S."/>
            <person name="Hori S."/>
            <person name="Arai W."/>
            <person name="Tsubouchi T."/>
            <person name="Morono Y."/>
            <person name="Uchiyama I."/>
            <person name="Ito T."/>
            <person name="Fujiyama A."/>
            <person name="Inagaki F."/>
            <person name="Takami H."/>
        </authorList>
    </citation>
    <scope>NUCLEOTIDE SEQUENCE</scope>
    <source>
        <strain evidence="1">Expedition CK06-06</strain>
    </source>
</reference>
<name>X1HL96_9ZZZZ</name>
<comment type="caution">
    <text evidence="1">The sequence shown here is derived from an EMBL/GenBank/DDBJ whole genome shotgun (WGS) entry which is preliminary data.</text>
</comment>
<sequence>DILKQYFKFDKSNYTGNYKGKKELSENRSFT</sequence>
<evidence type="ECO:0000313" key="1">
    <source>
        <dbReference type="EMBL" id="GAH54599.1"/>
    </source>
</evidence>
<dbReference type="EMBL" id="BARU01018279">
    <property type="protein sequence ID" value="GAH54599.1"/>
    <property type="molecule type" value="Genomic_DNA"/>
</dbReference>
<protein>
    <submittedName>
        <fullName evidence="1">Uncharacterized protein</fullName>
    </submittedName>
</protein>
<feature type="non-terminal residue" evidence="1">
    <location>
        <position position="1"/>
    </location>
</feature>
<proteinExistence type="predicted"/>
<organism evidence="1">
    <name type="scientific">marine sediment metagenome</name>
    <dbReference type="NCBI Taxonomy" id="412755"/>
    <lineage>
        <taxon>unclassified sequences</taxon>
        <taxon>metagenomes</taxon>
        <taxon>ecological metagenomes</taxon>
    </lineage>
</organism>
<accession>X1HL96</accession>